<dbReference type="GO" id="GO:0005634">
    <property type="term" value="C:nucleus"/>
    <property type="evidence" value="ECO:0007669"/>
    <property type="project" value="TreeGrafter"/>
</dbReference>
<evidence type="ECO:0000256" key="2">
    <source>
        <dbReference type="ARBA" id="ARBA00023242"/>
    </source>
</evidence>
<dbReference type="PANTHER" id="PTHR47787:SF1">
    <property type="entry name" value="CENTROMERE-BINDING PROTEIN 1"/>
    <property type="match status" value="1"/>
</dbReference>
<dbReference type="GO" id="GO:0003700">
    <property type="term" value="F:DNA-binding transcription factor activity"/>
    <property type="evidence" value="ECO:0007669"/>
    <property type="project" value="InterPro"/>
</dbReference>
<dbReference type="CDD" id="cd11398">
    <property type="entry name" value="bHLHzip_scCBP1"/>
    <property type="match status" value="1"/>
</dbReference>
<dbReference type="EMBL" id="CP119895">
    <property type="protein sequence ID" value="WFD27474.1"/>
    <property type="molecule type" value="Genomic_DNA"/>
</dbReference>
<name>A0AAF0J315_9BASI</name>
<feature type="coiled-coil region" evidence="3">
    <location>
        <begin position="313"/>
        <end position="340"/>
    </location>
</feature>
<feature type="domain" description="BHLH" evidence="5">
    <location>
        <begin position="246"/>
        <end position="297"/>
    </location>
</feature>
<dbReference type="Proteomes" id="UP001213623">
    <property type="component" value="Chromosome 4"/>
</dbReference>
<dbReference type="SMART" id="SM00353">
    <property type="entry name" value="HLH"/>
    <property type="match status" value="1"/>
</dbReference>
<keyword evidence="7" id="KW-1185">Reference proteome</keyword>
<evidence type="ECO:0000313" key="7">
    <source>
        <dbReference type="Proteomes" id="UP001213623"/>
    </source>
</evidence>
<dbReference type="SUPFAM" id="SSF47459">
    <property type="entry name" value="HLH, helix-loop-helix DNA-binding domain"/>
    <property type="match status" value="1"/>
</dbReference>
<dbReference type="InterPro" id="IPR036638">
    <property type="entry name" value="HLH_DNA-bd_sf"/>
</dbReference>
<dbReference type="Pfam" id="PF00010">
    <property type="entry name" value="HLH"/>
    <property type="match status" value="1"/>
</dbReference>
<dbReference type="AlphaFoldDB" id="A0AAF0J315"/>
<gene>
    <name evidence="6" type="primary">CBF1</name>
    <name evidence="6" type="ORF">MNAN1_002471</name>
</gene>
<dbReference type="GO" id="GO:0003677">
    <property type="term" value="F:DNA binding"/>
    <property type="evidence" value="ECO:0007669"/>
    <property type="project" value="UniProtKB-KW"/>
</dbReference>
<organism evidence="6 7">
    <name type="scientific">Malassezia nana</name>
    <dbReference type="NCBI Taxonomy" id="180528"/>
    <lineage>
        <taxon>Eukaryota</taxon>
        <taxon>Fungi</taxon>
        <taxon>Dikarya</taxon>
        <taxon>Basidiomycota</taxon>
        <taxon>Ustilaginomycotina</taxon>
        <taxon>Malasseziomycetes</taxon>
        <taxon>Malasseziales</taxon>
        <taxon>Malasseziaceae</taxon>
        <taxon>Malassezia</taxon>
    </lineage>
</organism>
<evidence type="ECO:0000256" key="1">
    <source>
        <dbReference type="ARBA" id="ARBA00023125"/>
    </source>
</evidence>
<evidence type="ECO:0000259" key="5">
    <source>
        <dbReference type="SMART" id="SM00353"/>
    </source>
</evidence>
<evidence type="ECO:0000256" key="4">
    <source>
        <dbReference type="SAM" id="MobiDB-lite"/>
    </source>
</evidence>
<dbReference type="PANTHER" id="PTHR47787">
    <property type="entry name" value="CENTROMERE-BINDING PROTEIN 1"/>
    <property type="match status" value="1"/>
</dbReference>
<reference evidence="6" key="1">
    <citation type="submission" date="2023-03" db="EMBL/GenBank/DDBJ databases">
        <title>Mating type loci evolution in Malassezia.</title>
        <authorList>
            <person name="Coelho M.A."/>
        </authorList>
    </citation>
    <scope>NUCLEOTIDE SEQUENCE</scope>
    <source>
        <strain evidence="6">CBS 9557</strain>
    </source>
</reference>
<keyword evidence="2" id="KW-0539">Nucleus</keyword>
<dbReference type="InterPro" id="IPR047206">
    <property type="entry name" value="bHLHzip_scCBP1-like"/>
</dbReference>
<dbReference type="GO" id="GO:0046983">
    <property type="term" value="F:protein dimerization activity"/>
    <property type="evidence" value="ECO:0007669"/>
    <property type="project" value="InterPro"/>
</dbReference>
<dbReference type="InterPro" id="IPR011598">
    <property type="entry name" value="bHLH_dom"/>
</dbReference>
<evidence type="ECO:0000313" key="6">
    <source>
        <dbReference type="EMBL" id="WFD27474.1"/>
    </source>
</evidence>
<feature type="region of interest" description="Disordered" evidence="4">
    <location>
        <begin position="220"/>
        <end position="251"/>
    </location>
</feature>
<dbReference type="Gene3D" id="4.10.280.10">
    <property type="entry name" value="Helix-loop-helix DNA-binding domain"/>
    <property type="match status" value="1"/>
</dbReference>
<feature type="compositionally biased region" description="Polar residues" evidence="4">
    <location>
        <begin position="21"/>
        <end position="33"/>
    </location>
</feature>
<sequence>MSPPNGAGSSGAADAPHAYVDQSSAYADANATSGGPDGTRAADAGGHNASHAGIEKDVGTILAGLNQEQLESIVAAARATDNDQHGYGTGQYDSAHALAHLPPGLGQAASTLTSFASSFKRTNAPVMPTDEEIASGTALTDSGHLGDAPPPPGMEHDLPTSRHVHGTSKGASAAHDPAATAAALAAMGTLAGRQLPPTSQAHLGGRDGLGTEAGMDAKFVSDHGLSSTRYKRKGPELDRQRKDNHKEVERRRRSAINDGIVQLSQIVPGCDVKNTNKGSIIIAAVRYIQDLKNNEASNIEKWTLEKLLMDQAMNDLSMSLDESRREVERLRAQLGMTEAGHAAGGDKHAGGAPAAAYGDQRFGGQAAFQGGAGHTGHGEQNLDVGLGQGAVAHDASGALDHGNMLGSHGLDEANKRTRLV</sequence>
<proteinExistence type="predicted"/>
<feature type="region of interest" description="Disordered" evidence="4">
    <location>
        <begin position="1"/>
        <end position="51"/>
    </location>
</feature>
<feature type="compositionally biased region" description="Basic and acidic residues" evidence="4">
    <location>
        <begin position="233"/>
        <end position="250"/>
    </location>
</feature>
<evidence type="ECO:0000256" key="3">
    <source>
        <dbReference type="SAM" id="Coils"/>
    </source>
</evidence>
<keyword evidence="1" id="KW-0238">DNA-binding</keyword>
<protein>
    <submittedName>
        <fullName evidence="6">Basic helix-loop-helix protein</fullName>
    </submittedName>
</protein>
<keyword evidence="3" id="KW-0175">Coiled coil</keyword>
<accession>A0AAF0J315</accession>
<feature type="region of interest" description="Disordered" evidence="4">
    <location>
        <begin position="137"/>
        <end position="174"/>
    </location>
</feature>